<dbReference type="InterPro" id="IPR050248">
    <property type="entry name" value="Polysacc_deacetylase_ArnD"/>
</dbReference>
<feature type="domain" description="NodB homology" evidence="2">
    <location>
        <begin position="116"/>
        <end position="303"/>
    </location>
</feature>
<feature type="compositionally biased region" description="Low complexity" evidence="1">
    <location>
        <begin position="43"/>
        <end position="58"/>
    </location>
</feature>
<proteinExistence type="predicted"/>
<sequence>MIAGGRRRLMVIAAVTALGLLAAGVALLLLRGLPTASPPVPRASGSVPATASASAGPPTTSPAPAPAPVTSQPVPAPPPVIPPAPVPTGAAPVPPAVPFPVALAGRDLEAIPGAGAAVALTFDAGANAAGLPSILQSLAAAGVRATFFLTGSWAAANPGGVAAIVAGGHRVGNHSMTHPAFTGLSDAGIADQIKSAERAIRAAGADPRPFFRFPFGDRDARTIAAVNNLGYLPVRWSVDSLGWKGTSGGVTAQLVVTRVLAGLRPGEIVLMHVGSNPDDRTTLDADALPRLISRIRQAGYGFTTLDALLG</sequence>
<dbReference type="EMBL" id="RBIR01000003">
    <property type="protein sequence ID" value="RKR19846.1"/>
    <property type="molecule type" value="Genomic_DNA"/>
</dbReference>
<dbReference type="SUPFAM" id="SSF88713">
    <property type="entry name" value="Glycoside hydrolase/deacetylase"/>
    <property type="match status" value="1"/>
</dbReference>
<dbReference type="Gene3D" id="3.20.20.370">
    <property type="entry name" value="Glycoside hydrolase/deacetylase"/>
    <property type="match status" value="1"/>
</dbReference>
<dbReference type="PANTHER" id="PTHR10587">
    <property type="entry name" value="GLYCOSYL TRANSFERASE-RELATED"/>
    <property type="match status" value="1"/>
</dbReference>
<protein>
    <submittedName>
        <fullName evidence="3">Peptidoglycan/xylan/chitin deacetylase (PgdA/CDA1 family)</fullName>
    </submittedName>
</protein>
<comment type="caution">
    <text evidence="3">The sequence shown here is derived from an EMBL/GenBank/DDBJ whole genome shotgun (WGS) entry which is preliminary data.</text>
</comment>
<accession>A0A495EU33</accession>
<evidence type="ECO:0000259" key="2">
    <source>
        <dbReference type="PROSITE" id="PS51677"/>
    </source>
</evidence>
<dbReference type="InterPro" id="IPR011330">
    <property type="entry name" value="Glyco_hydro/deAcase_b/a-brl"/>
</dbReference>
<name>A0A495EU33_9MICC</name>
<dbReference type="Pfam" id="PF01522">
    <property type="entry name" value="Polysacc_deac_1"/>
    <property type="match status" value="1"/>
</dbReference>
<reference evidence="3 4" key="1">
    <citation type="submission" date="2018-10" db="EMBL/GenBank/DDBJ databases">
        <title>Genomic Encyclopedia of Type Strains, Phase IV (KMG-IV): sequencing the most valuable type-strain genomes for metagenomic binning, comparative biology and taxonomic classification.</title>
        <authorList>
            <person name="Goeker M."/>
        </authorList>
    </citation>
    <scope>NUCLEOTIDE SEQUENCE [LARGE SCALE GENOMIC DNA]</scope>
    <source>
        <strain evidence="3 4">DSM 25586</strain>
    </source>
</reference>
<gene>
    <name evidence="3" type="ORF">C8D78_1657</name>
</gene>
<organism evidence="3 4">
    <name type="scientific">Arthrobacter oryzae</name>
    <dbReference type="NCBI Taxonomy" id="409290"/>
    <lineage>
        <taxon>Bacteria</taxon>
        <taxon>Bacillati</taxon>
        <taxon>Actinomycetota</taxon>
        <taxon>Actinomycetes</taxon>
        <taxon>Micrococcales</taxon>
        <taxon>Micrococcaceae</taxon>
        <taxon>Arthrobacter</taxon>
    </lineage>
</organism>
<evidence type="ECO:0000313" key="3">
    <source>
        <dbReference type="EMBL" id="RKR19846.1"/>
    </source>
</evidence>
<evidence type="ECO:0000256" key="1">
    <source>
        <dbReference type="SAM" id="MobiDB-lite"/>
    </source>
</evidence>
<dbReference type="CDD" id="cd10917">
    <property type="entry name" value="CE4_NodB_like_6s_7s"/>
    <property type="match status" value="1"/>
</dbReference>
<dbReference type="Proteomes" id="UP000276055">
    <property type="component" value="Unassembled WGS sequence"/>
</dbReference>
<evidence type="ECO:0000313" key="4">
    <source>
        <dbReference type="Proteomes" id="UP000276055"/>
    </source>
</evidence>
<dbReference type="InterPro" id="IPR002509">
    <property type="entry name" value="NODB_dom"/>
</dbReference>
<dbReference type="GO" id="GO:0005975">
    <property type="term" value="P:carbohydrate metabolic process"/>
    <property type="evidence" value="ECO:0007669"/>
    <property type="project" value="InterPro"/>
</dbReference>
<dbReference type="AlphaFoldDB" id="A0A495EU33"/>
<dbReference type="GO" id="GO:0016810">
    <property type="term" value="F:hydrolase activity, acting on carbon-nitrogen (but not peptide) bonds"/>
    <property type="evidence" value="ECO:0007669"/>
    <property type="project" value="InterPro"/>
</dbReference>
<feature type="region of interest" description="Disordered" evidence="1">
    <location>
        <begin position="39"/>
        <end position="81"/>
    </location>
</feature>
<dbReference type="PROSITE" id="PS51677">
    <property type="entry name" value="NODB"/>
    <property type="match status" value="1"/>
</dbReference>